<dbReference type="CDD" id="cd02248">
    <property type="entry name" value="Peptidase_C1A"/>
    <property type="match status" value="1"/>
</dbReference>
<evidence type="ECO:0000313" key="11">
    <source>
        <dbReference type="Proteomes" id="UP001634393"/>
    </source>
</evidence>
<feature type="domain" description="Peptidase C1A papain C-terminal" evidence="8">
    <location>
        <begin position="120"/>
        <end position="334"/>
    </location>
</feature>
<evidence type="ECO:0000256" key="4">
    <source>
        <dbReference type="ARBA" id="ARBA00022801"/>
    </source>
</evidence>
<evidence type="ECO:0000259" key="9">
    <source>
        <dbReference type="SMART" id="SM00848"/>
    </source>
</evidence>
<dbReference type="FunFam" id="3.90.70.10:FF:000023">
    <property type="entry name" value="Senescence-specific cysteine protease SAG39"/>
    <property type="match status" value="1"/>
</dbReference>
<dbReference type="GO" id="GO:0008234">
    <property type="term" value="F:cysteine-type peptidase activity"/>
    <property type="evidence" value="ECO:0007669"/>
    <property type="project" value="UniProtKB-KW"/>
</dbReference>
<dbReference type="Proteomes" id="UP001634393">
    <property type="component" value="Unassembled WGS sequence"/>
</dbReference>
<feature type="domain" description="Cathepsin propeptide inhibitor" evidence="9">
    <location>
        <begin position="34"/>
        <end position="91"/>
    </location>
</feature>
<proteinExistence type="inferred from homology"/>
<keyword evidence="4" id="KW-0378">Hydrolase</keyword>
<evidence type="ECO:0000256" key="7">
    <source>
        <dbReference type="SAM" id="SignalP"/>
    </source>
</evidence>
<dbReference type="SMART" id="SM00848">
    <property type="entry name" value="Inhibitor_I29"/>
    <property type="match status" value="1"/>
</dbReference>
<dbReference type="PROSITE" id="PS00640">
    <property type="entry name" value="THIOL_PROTEASE_ASN"/>
    <property type="match status" value="1"/>
</dbReference>
<organism evidence="10 11">
    <name type="scientific">Penstemon smallii</name>
    <dbReference type="NCBI Taxonomy" id="265156"/>
    <lineage>
        <taxon>Eukaryota</taxon>
        <taxon>Viridiplantae</taxon>
        <taxon>Streptophyta</taxon>
        <taxon>Embryophyta</taxon>
        <taxon>Tracheophyta</taxon>
        <taxon>Spermatophyta</taxon>
        <taxon>Magnoliopsida</taxon>
        <taxon>eudicotyledons</taxon>
        <taxon>Gunneridae</taxon>
        <taxon>Pentapetalae</taxon>
        <taxon>asterids</taxon>
        <taxon>lamiids</taxon>
        <taxon>Lamiales</taxon>
        <taxon>Plantaginaceae</taxon>
        <taxon>Cheloneae</taxon>
        <taxon>Penstemon</taxon>
    </lineage>
</organism>
<name>A0ABD3S6V2_9LAMI</name>
<evidence type="ECO:0000256" key="6">
    <source>
        <dbReference type="ARBA" id="ARBA00023157"/>
    </source>
</evidence>
<dbReference type="Gene3D" id="3.90.70.10">
    <property type="entry name" value="Cysteine proteinases"/>
    <property type="match status" value="1"/>
</dbReference>
<dbReference type="Pfam" id="PF00112">
    <property type="entry name" value="Peptidase_C1"/>
    <property type="match status" value="1"/>
</dbReference>
<dbReference type="InterPro" id="IPR039417">
    <property type="entry name" value="Peptidase_C1A_papain-like"/>
</dbReference>
<keyword evidence="11" id="KW-1185">Reference proteome</keyword>
<keyword evidence="5" id="KW-0788">Thiol protease</keyword>
<feature type="chain" id="PRO_5044858555" evidence="7">
    <location>
        <begin position="23"/>
        <end position="335"/>
    </location>
</feature>
<dbReference type="InterPro" id="IPR025660">
    <property type="entry name" value="Pept_his_AS"/>
</dbReference>
<evidence type="ECO:0000256" key="1">
    <source>
        <dbReference type="ARBA" id="ARBA00008455"/>
    </source>
</evidence>
<protein>
    <submittedName>
        <fullName evidence="10">Uncharacterized protein</fullName>
    </submittedName>
</protein>
<dbReference type="GO" id="GO:0006508">
    <property type="term" value="P:proteolysis"/>
    <property type="evidence" value="ECO:0007669"/>
    <property type="project" value="UniProtKB-KW"/>
</dbReference>
<evidence type="ECO:0000256" key="5">
    <source>
        <dbReference type="ARBA" id="ARBA00022807"/>
    </source>
</evidence>
<keyword evidence="6" id="KW-1015">Disulfide bond</keyword>
<evidence type="ECO:0000256" key="2">
    <source>
        <dbReference type="ARBA" id="ARBA00022670"/>
    </source>
</evidence>
<accession>A0ABD3S6V2</accession>
<sequence>MASRHFIFSIFIISTLVPQFESRIISDLSIREKHEQWIARYGREYKDTAEKNERYEIFKANIEYINLVNNVGNKPYKLSVNQFADKTNEEFMATRLSYKSTPNTKPASSTTFLYENFTAIPPSIDWRKQGAVTSIRDETCGAWTFPAVDTVEGITKIKNGKLYNLSIQEILDCDTSADGNGCDGGFVSEAFDFIKQNGLTTESNYPSKEKPGSCDKKKEAQHVAKISSYEKIPADNEAALMKAVAYQPIAVSLDASGPSFQFYSSGVFTGQCGTTLNHGVTVVGYGTENGKLKYWIIKNSWGTTWGEEGYMRLQRDTDEKEGLCGIAMDALYPVV</sequence>
<comment type="similarity">
    <text evidence="1">Belongs to the peptidase C1 family.</text>
</comment>
<dbReference type="EMBL" id="JBJXBP010000007">
    <property type="protein sequence ID" value="KAL3820245.1"/>
    <property type="molecule type" value="Genomic_DNA"/>
</dbReference>
<keyword evidence="2" id="KW-0645">Protease</keyword>
<evidence type="ECO:0000259" key="8">
    <source>
        <dbReference type="SMART" id="SM00645"/>
    </source>
</evidence>
<dbReference type="InterPro" id="IPR000668">
    <property type="entry name" value="Peptidase_C1A_C"/>
</dbReference>
<dbReference type="InterPro" id="IPR038765">
    <property type="entry name" value="Papain-like_cys_pep_sf"/>
</dbReference>
<keyword evidence="3 7" id="KW-0732">Signal</keyword>
<dbReference type="SUPFAM" id="SSF54001">
    <property type="entry name" value="Cysteine proteinases"/>
    <property type="match status" value="1"/>
</dbReference>
<dbReference type="SMART" id="SM00645">
    <property type="entry name" value="Pept_C1"/>
    <property type="match status" value="1"/>
</dbReference>
<comment type="caution">
    <text evidence="10">The sequence shown here is derived from an EMBL/GenBank/DDBJ whole genome shotgun (WGS) entry which is preliminary data.</text>
</comment>
<feature type="signal peptide" evidence="7">
    <location>
        <begin position="1"/>
        <end position="22"/>
    </location>
</feature>
<dbReference type="AlphaFoldDB" id="A0ABD3S6V2"/>
<evidence type="ECO:0000256" key="3">
    <source>
        <dbReference type="ARBA" id="ARBA00022729"/>
    </source>
</evidence>
<reference evidence="10 11" key="1">
    <citation type="submission" date="2024-12" db="EMBL/GenBank/DDBJ databases">
        <title>The unique morphological basis and parallel evolutionary history of personate flowers in Penstemon.</title>
        <authorList>
            <person name="Depatie T.H."/>
            <person name="Wessinger C.A."/>
        </authorList>
    </citation>
    <scope>NUCLEOTIDE SEQUENCE [LARGE SCALE GENOMIC DNA]</scope>
    <source>
        <strain evidence="10">WTNN_2</strain>
        <tissue evidence="10">Leaf</tissue>
    </source>
</reference>
<gene>
    <name evidence="10" type="ORF">ACJIZ3_006150</name>
</gene>
<dbReference type="PANTHER" id="PTHR12411">
    <property type="entry name" value="CYSTEINE PROTEASE FAMILY C1-RELATED"/>
    <property type="match status" value="1"/>
</dbReference>
<dbReference type="InterPro" id="IPR013128">
    <property type="entry name" value="Peptidase_C1A"/>
</dbReference>
<dbReference type="Pfam" id="PF08246">
    <property type="entry name" value="Inhibitor_I29"/>
    <property type="match status" value="1"/>
</dbReference>
<evidence type="ECO:0000313" key="10">
    <source>
        <dbReference type="EMBL" id="KAL3820245.1"/>
    </source>
</evidence>
<dbReference type="PROSITE" id="PS00639">
    <property type="entry name" value="THIOL_PROTEASE_HIS"/>
    <property type="match status" value="1"/>
</dbReference>
<dbReference type="InterPro" id="IPR025661">
    <property type="entry name" value="Pept_asp_AS"/>
</dbReference>
<dbReference type="InterPro" id="IPR013201">
    <property type="entry name" value="Prot_inhib_I29"/>
</dbReference>